<dbReference type="EMBL" id="QNSF01000008">
    <property type="protein sequence ID" value="RBP91533.1"/>
    <property type="molecule type" value="Genomic_DNA"/>
</dbReference>
<organism evidence="2 3">
    <name type="scientific">Cytobacillus firmus</name>
    <name type="common">Bacillus firmus</name>
    <dbReference type="NCBI Taxonomy" id="1399"/>
    <lineage>
        <taxon>Bacteria</taxon>
        <taxon>Bacillati</taxon>
        <taxon>Bacillota</taxon>
        <taxon>Bacilli</taxon>
        <taxon>Bacillales</taxon>
        <taxon>Bacillaceae</taxon>
        <taxon>Cytobacillus</taxon>
    </lineage>
</organism>
<evidence type="ECO:0000259" key="1">
    <source>
        <dbReference type="Pfam" id="PF04230"/>
    </source>
</evidence>
<dbReference type="Proteomes" id="UP000252731">
    <property type="component" value="Unassembled WGS sequence"/>
</dbReference>
<dbReference type="GO" id="GO:0016740">
    <property type="term" value="F:transferase activity"/>
    <property type="evidence" value="ECO:0007669"/>
    <property type="project" value="UniProtKB-KW"/>
</dbReference>
<dbReference type="InterPro" id="IPR007345">
    <property type="entry name" value="Polysacch_pyruvyl_Trfase"/>
</dbReference>
<dbReference type="RefSeq" id="WP_113883840.1">
    <property type="nucleotide sequence ID" value="NZ_QNSF01000008.1"/>
</dbReference>
<dbReference type="InterPro" id="IPR019896">
    <property type="entry name" value="Polysacch_pyruvyl_Trfase_CsaB"/>
</dbReference>
<keyword evidence="2" id="KW-0808">Transferase</keyword>
<comment type="caution">
    <text evidence="2">The sequence shown here is derived from an EMBL/GenBank/DDBJ whole genome shotgun (WGS) entry which is preliminary data.</text>
</comment>
<sequence>MKVVISGYYGFNNVGDEAILFSMIQVLQKVEPGIDITVLSNDPAYTEKTYHVKAVNRWSVKEVYNALKRSDGLISGGGSLLQDETGIKSIPYYTGVIKLAQIAKKPVFIYAQGMGPIHKKISRMIVKNVLGETEITVRDLASKKLLETIGIRKPIEIVPDPVIGLNLENPGNTWFNAQSFTGKLVTVSVRDWPSEIDYKKKIAAALDSIADAENTVIFVPMHGEHDDKASRDTAALMKEKSYISPFNDSIEEKIALIGKSNLLLGMRLHALIFSAITYTPFIALSYDPKIEAFADIAGQPVAGSVVNGDWEASFLSKAMKAALEKEGDLSRNLRNRIEPLQDQATDTAVKSIHYLKRSTK</sequence>
<accession>A0A366JTP9</accession>
<protein>
    <submittedName>
        <fullName evidence="2">Polysaccharide pyruvyl transferase CsaB</fullName>
    </submittedName>
</protein>
<dbReference type="OrthoDB" id="3199616at2"/>
<dbReference type="PANTHER" id="PTHR36836">
    <property type="entry name" value="COLANIC ACID BIOSYNTHESIS PROTEIN WCAK"/>
    <property type="match status" value="1"/>
</dbReference>
<dbReference type="PANTHER" id="PTHR36836:SF1">
    <property type="entry name" value="COLANIC ACID BIOSYNTHESIS PROTEIN WCAK"/>
    <property type="match status" value="1"/>
</dbReference>
<reference evidence="2 3" key="1">
    <citation type="submission" date="2018-06" db="EMBL/GenBank/DDBJ databases">
        <title>Freshwater and sediment microbial communities from various areas in North America, analyzing microbe dynamics in response to fracking.</title>
        <authorList>
            <person name="Lamendella R."/>
        </authorList>
    </citation>
    <scope>NUCLEOTIDE SEQUENCE [LARGE SCALE GENOMIC DNA]</scope>
    <source>
        <strain evidence="2 3">14_TX</strain>
    </source>
</reference>
<gene>
    <name evidence="2" type="ORF">DFO70_108325</name>
</gene>
<feature type="domain" description="Polysaccharide pyruvyl transferase" evidence="1">
    <location>
        <begin position="13"/>
        <end position="288"/>
    </location>
</feature>
<dbReference type="NCBIfam" id="TIGR03609">
    <property type="entry name" value="S_layer_CsaB"/>
    <property type="match status" value="1"/>
</dbReference>
<dbReference type="Pfam" id="PF04230">
    <property type="entry name" value="PS_pyruv_trans"/>
    <property type="match status" value="1"/>
</dbReference>
<evidence type="ECO:0000313" key="3">
    <source>
        <dbReference type="Proteomes" id="UP000252731"/>
    </source>
</evidence>
<dbReference type="AlphaFoldDB" id="A0A366JTP9"/>
<proteinExistence type="predicted"/>
<keyword evidence="3" id="KW-1185">Reference proteome</keyword>
<name>A0A366JTP9_CYTFI</name>
<evidence type="ECO:0000313" key="2">
    <source>
        <dbReference type="EMBL" id="RBP91533.1"/>
    </source>
</evidence>